<keyword evidence="2" id="KW-1185">Reference proteome</keyword>
<dbReference type="InParanoid" id="A0A024FWN3"/>
<proteinExistence type="predicted"/>
<dbReference type="AlphaFoldDB" id="A0A024FWN3"/>
<protein>
    <submittedName>
        <fullName evidence="1">Uncharacterized protein</fullName>
    </submittedName>
</protein>
<comment type="caution">
    <text evidence="1">The sequence shown here is derived from an EMBL/GenBank/DDBJ whole genome shotgun (WGS) entry which is preliminary data.</text>
</comment>
<organism evidence="1 2">
    <name type="scientific">Albugo candida</name>
    <dbReference type="NCBI Taxonomy" id="65357"/>
    <lineage>
        <taxon>Eukaryota</taxon>
        <taxon>Sar</taxon>
        <taxon>Stramenopiles</taxon>
        <taxon>Oomycota</taxon>
        <taxon>Peronosporomycetes</taxon>
        <taxon>Albuginales</taxon>
        <taxon>Albuginaceae</taxon>
        <taxon>Albugo</taxon>
    </lineage>
</organism>
<accession>A0A024FWN3</accession>
<gene>
    <name evidence="1" type="ORF">BN9_123010</name>
</gene>
<reference evidence="1 2" key="1">
    <citation type="submission" date="2012-05" db="EMBL/GenBank/DDBJ databases">
        <title>Recombination and specialization in a pathogen metapopulation.</title>
        <authorList>
            <person name="Gardiner A."/>
            <person name="Kemen E."/>
            <person name="Schultz-Larsen T."/>
            <person name="MacLean D."/>
            <person name="Van Oosterhout C."/>
            <person name="Jones J.D.G."/>
        </authorList>
    </citation>
    <scope>NUCLEOTIDE SEQUENCE [LARGE SCALE GENOMIC DNA]</scope>
    <source>
        <strain evidence="1 2">Ac Nc2</strain>
    </source>
</reference>
<evidence type="ECO:0000313" key="1">
    <source>
        <dbReference type="EMBL" id="CCI11054.1"/>
    </source>
</evidence>
<dbReference type="EMBL" id="CAIX01000531">
    <property type="protein sequence ID" value="CCI11054.1"/>
    <property type="molecule type" value="Genomic_DNA"/>
</dbReference>
<name>A0A024FWN3_9STRA</name>
<dbReference type="Proteomes" id="UP000053237">
    <property type="component" value="Unassembled WGS sequence"/>
</dbReference>
<evidence type="ECO:0000313" key="2">
    <source>
        <dbReference type="Proteomes" id="UP000053237"/>
    </source>
</evidence>
<sequence length="124" mass="14490">MSSWLKLFKKINKLYFSCPYDQRHTKVRMLFIPVDLAVLGSHPVDPESGELSYGSFRVPAHHTITIQVRNSVKRQFSAYLLIVAILGRYLQKSNRTELEKLSNGFKRRHIEYGQKLQNIQTLRV</sequence>